<dbReference type="EMBL" id="AZHX01001808">
    <property type="protein sequence ID" value="ETW99662.1"/>
    <property type="molecule type" value="Genomic_DNA"/>
</dbReference>
<dbReference type="HOGENOM" id="CLU_3133557_0_0_7"/>
<sequence>MAYDVEEDLKIPLGNALLIMQDRLETPALTERPAQRAQSVCAAMAAEWE</sequence>
<protein>
    <submittedName>
        <fullName evidence="1">Uncharacterized protein</fullName>
    </submittedName>
</protein>
<organism evidence="1 2">
    <name type="scientific">Candidatus Entotheonella gemina</name>
    <dbReference type="NCBI Taxonomy" id="1429439"/>
    <lineage>
        <taxon>Bacteria</taxon>
        <taxon>Pseudomonadati</taxon>
        <taxon>Nitrospinota/Tectimicrobiota group</taxon>
        <taxon>Candidatus Tectimicrobiota</taxon>
        <taxon>Candidatus Entotheonellia</taxon>
        <taxon>Candidatus Entotheonellales</taxon>
        <taxon>Candidatus Entotheonellaceae</taxon>
        <taxon>Candidatus Entotheonella</taxon>
    </lineage>
</organism>
<dbReference type="Proteomes" id="UP000019140">
    <property type="component" value="Unassembled WGS sequence"/>
</dbReference>
<gene>
    <name evidence="1" type="ORF">ETSY2_40455</name>
</gene>
<dbReference type="AlphaFoldDB" id="W4LNW7"/>
<comment type="caution">
    <text evidence="1">The sequence shown here is derived from an EMBL/GenBank/DDBJ whole genome shotgun (WGS) entry which is preliminary data.</text>
</comment>
<reference evidence="1 2" key="1">
    <citation type="journal article" date="2014" name="Nature">
        <title>An environmental bacterial taxon with a large and distinct metabolic repertoire.</title>
        <authorList>
            <person name="Wilson M.C."/>
            <person name="Mori T."/>
            <person name="Ruckert C."/>
            <person name="Uria A.R."/>
            <person name="Helf M.J."/>
            <person name="Takada K."/>
            <person name="Gernert C."/>
            <person name="Steffens U.A."/>
            <person name="Heycke N."/>
            <person name="Schmitt S."/>
            <person name="Rinke C."/>
            <person name="Helfrich E.J."/>
            <person name="Brachmann A.O."/>
            <person name="Gurgui C."/>
            <person name="Wakimoto T."/>
            <person name="Kracht M."/>
            <person name="Crusemann M."/>
            <person name="Hentschel U."/>
            <person name="Abe I."/>
            <person name="Matsunaga S."/>
            <person name="Kalinowski J."/>
            <person name="Takeyama H."/>
            <person name="Piel J."/>
        </authorList>
    </citation>
    <scope>NUCLEOTIDE SEQUENCE [LARGE SCALE GENOMIC DNA]</scope>
    <source>
        <strain evidence="2">TSY2</strain>
    </source>
</reference>
<accession>W4LNW7</accession>
<evidence type="ECO:0000313" key="2">
    <source>
        <dbReference type="Proteomes" id="UP000019140"/>
    </source>
</evidence>
<proteinExistence type="predicted"/>
<evidence type="ECO:0000313" key="1">
    <source>
        <dbReference type="EMBL" id="ETW99662.1"/>
    </source>
</evidence>
<name>W4LNW7_9BACT</name>
<keyword evidence="2" id="KW-1185">Reference proteome</keyword>